<dbReference type="InterPro" id="IPR008030">
    <property type="entry name" value="NmrA-like"/>
</dbReference>
<keyword evidence="2" id="KW-0521">NADP</keyword>
<accession>A0A5N6KD52</accession>
<dbReference type="PANTHER" id="PTHR42748">
    <property type="entry name" value="NITROGEN METABOLITE REPRESSION PROTEIN NMRA FAMILY MEMBER"/>
    <property type="match status" value="1"/>
</dbReference>
<dbReference type="Pfam" id="PF05368">
    <property type="entry name" value="NmrA"/>
    <property type="match status" value="1"/>
</dbReference>
<evidence type="ECO:0000259" key="3">
    <source>
        <dbReference type="Pfam" id="PF05368"/>
    </source>
</evidence>
<name>A0A5N6KD52_MONLA</name>
<dbReference type="AlphaFoldDB" id="A0A5N6KD52"/>
<organism evidence="4 5">
    <name type="scientific">Monilinia laxa</name>
    <name type="common">Brown rot fungus</name>
    <name type="synonym">Sclerotinia laxa</name>
    <dbReference type="NCBI Taxonomy" id="61186"/>
    <lineage>
        <taxon>Eukaryota</taxon>
        <taxon>Fungi</taxon>
        <taxon>Dikarya</taxon>
        <taxon>Ascomycota</taxon>
        <taxon>Pezizomycotina</taxon>
        <taxon>Leotiomycetes</taxon>
        <taxon>Helotiales</taxon>
        <taxon>Sclerotiniaceae</taxon>
        <taxon>Monilinia</taxon>
    </lineage>
</organism>
<dbReference type="EMBL" id="VIGI01000004">
    <property type="protein sequence ID" value="KAB8301336.1"/>
    <property type="molecule type" value="Genomic_DNA"/>
</dbReference>
<dbReference type="InterPro" id="IPR036291">
    <property type="entry name" value="NAD(P)-bd_dom_sf"/>
</dbReference>
<protein>
    <recommendedName>
        <fullName evidence="3">NmrA-like domain-containing protein</fullName>
    </recommendedName>
</protein>
<dbReference type="SUPFAM" id="SSF51735">
    <property type="entry name" value="NAD(P)-binding Rossmann-fold domains"/>
    <property type="match status" value="1"/>
</dbReference>
<evidence type="ECO:0000256" key="2">
    <source>
        <dbReference type="ARBA" id="ARBA00022857"/>
    </source>
</evidence>
<comment type="caution">
    <text evidence="4">The sequence shown here is derived from an EMBL/GenBank/DDBJ whole genome shotgun (WGS) entry which is preliminary data.</text>
</comment>
<evidence type="ECO:0000313" key="5">
    <source>
        <dbReference type="Proteomes" id="UP000326757"/>
    </source>
</evidence>
<keyword evidence="5" id="KW-1185">Reference proteome</keyword>
<feature type="domain" description="NmrA-like" evidence="3">
    <location>
        <begin position="5"/>
        <end position="263"/>
    </location>
</feature>
<gene>
    <name evidence="4" type="ORF">EYC80_003217</name>
</gene>
<dbReference type="GO" id="GO:0005634">
    <property type="term" value="C:nucleus"/>
    <property type="evidence" value="ECO:0007669"/>
    <property type="project" value="TreeGrafter"/>
</dbReference>
<dbReference type="Gene3D" id="3.90.25.10">
    <property type="entry name" value="UDP-galactose 4-epimerase, domain 1"/>
    <property type="match status" value="1"/>
</dbReference>
<proteinExistence type="inferred from homology"/>
<sequence length="354" mass="40097">MASTKPLVLVIGGTGVQGIPVVKQLIEDGAYNIRLITRRANSQYAQELAQLPSVTVIEGDIYSESDLHKAFSGCTHAFINTNGGAIGEKSEMYWGIRYFEIARTHKLKHFLYSSLEYSLKISDFDNNYRDGHMDAKAKVADWISVQDKKKMKWSVLTSCLYMEMLNEMLAPHPDKEDPEVLAFSAPLGPRGSAPLIALEDFGKYARWAFDHPERSNGLNLHVASQEVIWADIPAAFTEVTGKKAVYRDVTLQSWFDLGIFPDPDAKFGHSAPDNEGTLQTYRENFGGFWNFWKSGKVRKDWVLMDEILPGRIRTLKEWMKKSGYDGNIKALLHDYHGPERSFRKGMRFDNASQS</sequence>
<dbReference type="OrthoDB" id="300709at2759"/>
<dbReference type="Gene3D" id="3.40.50.720">
    <property type="entry name" value="NAD(P)-binding Rossmann-like Domain"/>
    <property type="match status" value="1"/>
</dbReference>
<evidence type="ECO:0000313" key="4">
    <source>
        <dbReference type="EMBL" id="KAB8301336.1"/>
    </source>
</evidence>
<dbReference type="PANTHER" id="PTHR42748:SF14">
    <property type="entry name" value="SNOAL-LIKE DOMAIN-CONTAINING PROTEIN"/>
    <property type="match status" value="1"/>
</dbReference>
<dbReference type="Proteomes" id="UP000326757">
    <property type="component" value="Unassembled WGS sequence"/>
</dbReference>
<comment type="similarity">
    <text evidence="1">Belongs to the NmrA-type oxidoreductase family.</text>
</comment>
<reference evidence="4 5" key="1">
    <citation type="submission" date="2019-06" db="EMBL/GenBank/DDBJ databases">
        <title>Genome Sequence of the Brown Rot Fungal Pathogen Monilinia laxa.</title>
        <authorList>
            <person name="De Miccolis Angelini R.M."/>
            <person name="Landi L."/>
            <person name="Abate D."/>
            <person name="Pollastro S."/>
            <person name="Romanazzi G."/>
            <person name="Faretra F."/>
        </authorList>
    </citation>
    <scope>NUCLEOTIDE SEQUENCE [LARGE SCALE GENOMIC DNA]</scope>
    <source>
        <strain evidence="4 5">Mlax316</strain>
    </source>
</reference>
<dbReference type="InterPro" id="IPR051164">
    <property type="entry name" value="NmrA-like_oxidored"/>
</dbReference>
<evidence type="ECO:0000256" key="1">
    <source>
        <dbReference type="ARBA" id="ARBA00006328"/>
    </source>
</evidence>